<organism evidence="2 3">
    <name type="scientific">Prescottella agglutinans</name>
    <dbReference type="NCBI Taxonomy" id="1644129"/>
    <lineage>
        <taxon>Bacteria</taxon>
        <taxon>Bacillati</taxon>
        <taxon>Actinomycetota</taxon>
        <taxon>Actinomycetes</taxon>
        <taxon>Mycobacteriales</taxon>
        <taxon>Nocardiaceae</taxon>
        <taxon>Prescottella</taxon>
    </lineage>
</organism>
<comment type="caution">
    <text evidence="2">The sequence shown here is derived from an EMBL/GenBank/DDBJ whole genome shotgun (WGS) entry which is preliminary data.</text>
</comment>
<keyword evidence="3" id="KW-1185">Reference proteome</keyword>
<keyword evidence="1" id="KW-0732">Signal</keyword>
<accession>A0ABT6MF44</accession>
<feature type="chain" id="PRO_5047491991" evidence="1">
    <location>
        <begin position="20"/>
        <end position="69"/>
    </location>
</feature>
<feature type="signal peptide" evidence="1">
    <location>
        <begin position="1"/>
        <end position="19"/>
    </location>
</feature>
<name>A0ABT6MF44_9NOCA</name>
<sequence>MTRPRTILAVLFLGATVLALTGCDDNKSSNDDTLRPFVQVTPSGAEVVCTWNNWNGRDGNEWECEAVHD</sequence>
<reference evidence="2 3" key="1">
    <citation type="submission" date="2023-04" db="EMBL/GenBank/DDBJ databases">
        <title>Forest soil microbial communities from Buena Vista Peninsula, Colon Province, Panama.</title>
        <authorList>
            <person name="Bouskill N."/>
        </authorList>
    </citation>
    <scope>NUCLEOTIDE SEQUENCE [LARGE SCALE GENOMIC DNA]</scope>
    <source>
        <strain evidence="2 3">CFH S0262</strain>
    </source>
</reference>
<dbReference type="Proteomes" id="UP001160334">
    <property type="component" value="Unassembled WGS sequence"/>
</dbReference>
<evidence type="ECO:0000313" key="2">
    <source>
        <dbReference type="EMBL" id="MDH6282923.1"/>
    </source>
</evidence>
<evidence type="ECO:0000256" key="1">
    <source>
        <dbReference type="SAM" id="SignalP"/>
    </source>
</evidence>
<protein>
    <submittedName>
        <fullName evidence="2">Uncharacterized protein</fullName>
    </submittedName>
</protein>
<dbReference type="PROSITE" id="PS51257">
    <property type="entry name" value="PROKAR_LIPOPROTEIN"/>
    <property type="match status" value="1"/>
</dbReference>
<gene>
    <name evidence="2" type="ORF">M2280_004160</name>
</gene>
<dbReference type="EMBL" id="JARXVC010000011">
    <property type="protein sequence ID" value="MDH6282923.1"/>
    <property type="molecule type" value="Genomic_DNA"/>
</dbReference>
<proteinExistence type="predicted"/>
<evidence type="ECO:0000313" key="3">
    <source>
        <dbReference type="Proteomes" id="UP001160334"/>
    </source>
</evidence>